<dbReference type="GO" id="GO:0051537">
    <property type="term" value="F:2 iron, 2 sulfur cluster binding"/>
    <property type="evidence" value="ECO:0007669"/>
    <property type="project" value="UniProtKB-KW"/>
</dbReference>
<dbReference type="PROSITE" id="PS00197">
    <property type="entry name" value="2FE2S_FER_1"/>
    <property type="match status" value="1"/>
</dbReference>
<feature type="domain" description="FAD-binding FR-type" evidence="8">
    <location>
        <begin position="3"/>
        <end position="106"/>
    </location>
</feature>
<dbReference type="InterPro" id="IPR006058">
    <property type="entry name" value="2Fe2S_fd_BS"/>
</dbReference>
<dbReference type="Proteomes" id="UP000292445">
    <property type="component" value="Unassembled WGS sequence"/>
</dbReference>
<evidence type="ECO:0000256" key="3">
    <source>
        <dbReference type="ARBA" id="ARBA00022723"/>
    </source>
</evidence>
<evidence type="ECO:0000259" key="8">
    <source>
        <dbReference type="PROSITE" id="PS51384"/>
    </source>
</evidence>
<evidence type="ECO:0000256" key="1">
    <source>
        <dbReference type="ARBA" id="ARBA00022630"/>
    </source>
</evidence>
<evidence type="ECO:0000313" key="10">
    <source>
        <dbReference type="Proteomes" id="UP000292445"/>
    </source>
</evidence>
<keyword evidence="6" id="KW-0411">Iron-sulfur</keyword>
<dbReference type="InterPro" id="IPR017938">
    <property type="entry name" value="Riboflavin_synthase-like_b-brl"/>
</dbReference>
<keyword evidence="4" id="KW-0560">Oxidoreductase</keyword>
<protein>
    <submittedName>
        <fullName evidence="9">Ferredoxin--NADP+ reductase</fullName>
    </submittedName>
</protein>
<evidence type="ECO:0000256" key="4">
    <source>
        <dbReference type="ARBA" id="ARBA00023002"/>
    </source>
</evidence>
<comment type="caution">
    <text evidence="9">The sequence shown here is derived from an EMBL/GenBank/DDBJ whole genome shotgun (WGS) entry which is preliminary data.</text>
</comment>
<dbReference type="CDD" id="cd00207">
    <property type="entry name" value="fer2"/>
    <property type="match status" value="1"/>
</dbReference>
<dbReference type="PANTHER" id="PTHR47354">
    <property type="entry name" value="NADH OXIDOREDUCTASE HCR"/>
    <property type="match status" value="1"/>
</dbReference>
<dbReference type="Gene3D" id="3.40.50.80">
    <property type="entry name" value="Nucleotide-binding domain of ferredoxin-NADP reductase (FNR) module"/>
    <property type="match status" value="1"/>
</dbReference>
<keyword evidence="2" id="KW-0001">2Fe-2S</keyword>
<evidence type="ECO:0000256" key="6">
    <source>
        <dbReference type="ARBA" id="ARBA00023014"/>
    </source>
</evidence>
<dbReference type="PROSITE" id="PS51384">
    <property type="entry name" value="FAD_FR"/>
    <property type="match status" value="1"/>
</dbReference>
<dbReference type="AlphaFoldDB" id="A0A4Q7NN17"/>
<dbReference type="SUPFAM" id="SSF63380">
    <property type="entry name" value="Riboflavin synthase domain-like"/>
    <property type="match status" value="1"/>
</dbReference>
<dbReference type="InterPro" id="IPR012675">
    <property type="entry name" value="Beta-grasp_dom_sf"/>
</dbReference>
<feature type="domain" description="2Fe-2S ferredoxin-type" evidence="7">
    <location>
        <begin position="233"/>
        <end position="318"/>
    </location>
</feature>
<name>A0A4Q7NN17_9BURK</name>
<proteinExistence type="predicted"/>
<dbReference type="Pfam" id="PF00111">
    <property type="entry name" value="Fer2"/>
    <property type="match status" value="1"/>
</dbReference>
<dbReference type="InterPro" id="IPR050415">
    <property type="entry name" value="MRET"/>
</dbReference>
<evidence type="ECO:0000313" key="9">
    <source>
        <dbReference type="EMBL" id="RZS86611.1"/>
    </source>
</evidence>
<dbReference type="InterPro" id="IPR036010">
    <property type="entry name" value="2Fe-2S_ferredoxin-like_sf"/>
</dbReference>
<dbReference type="SUPFAM" id="SSF54292">
    <property type="entry name" value="2Fe-2S ferredoxin-like"/>
    <property type="match status" value="1"/>
</dbReference>
<dbReference type="Gene3D" id="2.40.30.10">
    <property type="entry name" value="Translation factors"/>
    <property type="match status" value="1"/>
</dbReference>
<keyword evidence="10" id="KW-1185">Reference proteome</keyword>
<dbReference type="PRINTS" id="PR00409">
    <property type="entry name" value="PHDIOXRDTASE"/>
</dbReference>
<dbReference type="InterPro" id="IPR039261">
    <property type="entry name" value="FNR_nucleotide-bd"/>
</dbReference>
<evidence type="ECO:0000256" key="2">
    <source>
        <dbReference type="ARBA" id="ARBA00022714"/>
    </source>
</evidence>
<dbReference type="EMBL" id="SGXC01000001">
    <property type="protein sequence ID" value="RZS86611.1"/>
    <property type="molecule type" value="Genomic_DNA"/>
</dbReference>
<evidence type="ECO:0000259" key="7">
    <source>
        <dbReference type="PROSITE" id="PS51085"/>
    </source>
</evidence>
<dbReference type="PANTHER" id="PTHR47354:SF1">
    <property type="entry name" value="CARNITINE MONOOXYGENASE REDUCTASE SUBUNIT"/>
    <property type="match status" value="1"/>
</dbReference>
<dbReference type="GO" id="GO:0046872">
    <property type="term" value="F:metal ion binding"/>
    <property type="evidence" value="ECO:0007669"/>
    <property type="project" value="UniProtKB-KW"/>
</dbReference>
<dbReference type="OrthoDB" id="544091at2"/>
<dbReference type="PROSITE" id="PS51085">
    <property type="entry name" value="2FE2S_FER_2"/>
    <property type="match status" value="1"/>
</dbReference>
<organism evidence="9 10">
    <name type="scientific">Pigmentiphaga kullae</name>
    <dbReference type="NCBI Taxonomy" id="151784"/>
    <lineage>
        <taxon>Bacteria</taxon>
        <taxon>Pseudomonadati</taxon>
        <taxon>Pseudomonadota</taxon>
        <taxon>Betaproteobacteria</taxon>
        <taxon>Burkholderiales</taxon>
        <taxon>Alcaligenaceae</taxon>
        <taxon>Pigmentiphaga</taxon>
    </lineage>
</organism>
<gene>
    <name evidence="9" type="ORF">EV675_2658</name>
</gene>
<dbReference type="GO" id="GO:0016491">
    <property type="term" value="F:oxidoreductase activity"/>
    <property type="evidence" value="ECO:0007669"/>
    <property type="project" value="UniProtKB-KW"/>
</dbReference>
<accession>A0A4Q7NN17</accession>
<dbReference type="Gene3D" id="3.10.20.30">
    <property type="match status" value="1"/>
</dbReference>
<sequence length="318" mass="34730">MNSSARTTVVVHAIRLEAEGIVSVELRAVLGESLPRFSAGAHLDLHLPNDMVRSYSLCSSPADRSRYVVGVMNDRKSRGGSRYIHEHLRVGSRIDISGPRNHFELDEGAKSSVLVAGGIGVTPILCMFDRLRDIGRPVELIYCARSRRVAAFVTELSMSDSPVTLHFDDETGHAARLPELLKGRDSDAHYYCCGPAPMLEAFEAACRDLGYANVHIERFAAADEVESSQKSGYDVHLKQSGRTLNVFPGIVLLDALLDVGIDLPYSCREGICGACEVKVLEGTPDHRDFILSERERTDGKVMMPCVSGCRGAALTLDL</sequence>
<dbReference type="CDD" id="cd06185">
    <property type="entry name" value="PDR_like"/>
    <property type="match status" value="1"/>
</dbReference>
<evidence type="ECO:0000256" key="5">
    <source>
        <dbReference type="ARBA" id="ARBA00023004"/>
    </source>
</evidence>
<dbReference type="InterPro" id="IPR017927">
    <property type="entry name" value="FAD-bd_FR_type"/>
</dbReference>
<dbReference type="InterPro" id="IPR001041">
    <property type="entry name" value="2Fe-2S_ferredoxin-type"/>
</dbReference>
<keyword evidence="3" id="KW-0479">Metal-binding</keyword>
<keyword evidence="5" id="KW-0408">Iron</keyword>
<keyword evidence="1" id="KW-0285">Flavoprotein</keyword>
<dbReference type="RefSeq" id="WP_130357688.1">
    <property type="nucleotide sequence ID" value="NZ_SGXC01000001.1"/>
</dbReference>
<dbReference type="SUPFAM" id="SSF52343">
    <property type="entry name" value="Ferredoxin reductase-like, C-terminal NADP-linked domain"/>
    <property type="match status" value="1"/>
</dbReference>
<reference evidence="9 10" key="1">
    <citation type="submission" date="2019-02" db="EMBL/GenBank/DDBJ databases">
        <title>Genomic Encyclopedia of Type Strains, Phase IV (KMG-IV): sequencing the most valuable type-strain genomes for metagenomic binning, comparative biology and taxonomic classification.</title>
        <authorList>
            <person name="Goeker M."/>
        </authorList>
    </citation>
    <scope>NUCLEOTIDE SEQUENCE [LARGE SCALE GENOMIC DNA]</scope>
    <source>
        <strain evidence="9 10">K24</strain>
    </source>
</reference>